<accession>A0A2H0UPD7</accession>
<keyword evidence="1" id="KW-0175">Coiled coil</keyword>
<dbReference type="SUPFAM" id="SSF52540">
    <property type="entry name" value="P-loop containing nucleoside triphosphate hydrolases"/>
    <property type="match status" value="1"/>
</dbReference>
<evidence type="ECO:0000256" key="1">
    <source>
        <dbReference type="SAM" id="Coils"/>
    </source>
</evidence>
<dbReference type="Gene3D" id="3.40.50.300">
    <property type="entry name" value="P-loop containing nucleotide triphosphate hydrolases"/>
    <property type="match status" value="2"/>
</dbReference>
<gene>
    <name evidence="4" type="ORF">COU10_00250</name>
</gene>
<evidence type="ECO:0000313" key="4">
    <source>
        <dbReference type="EMBL" id="PIR88244.1"/>
    </source>
</evidence>
<dbReference type="InterPro" id="IPR027417">
    <property type="entry name" value="P-loop_NTPase"/>
</dbReference>
<feature type="domain" description="RecF/RecN/SMC N-terminal" evidence="3">
    <location>
        <begin position="2"/>
        <end position="716"/>
    </location>
</feature>
<proteinExistence type="predicted"/>
<feature type="region of interest" description="Disordered" evidence="2">
    <location>
        <begin position="586"/>
        <end position="611"/>
    </location>
</feature>
<evidence type="ECO:0000256" key="2">
    <source>
        <dbReference type="SAM" id="MobiDB-lite"/>
    </source>
</evidence>
<feature type="coiled-coil region" evidence="1">
    <location>
        <begin position="509"/>
        <end position="543"/>
    </location>
</feature>
<protein>
    <recommendedName>
        <fullName evidence="3">RecF/RecN/SMC N-terminal domain-containing protein</fullName>
    </recommendedName>
</protein>
<dbReference type="PANTHER" id="PTHR43977">
    <property type="entry name" value="STRUCTURAL MAINTENANCE OF CHROMOSOMES PROTEIN 3"/>
    <property type="match status" value="1"/>
</dbReference>
<comment type="caution">
    <text evidence="4">The sequence shown here is derived from an EMBL/GenBank/DDBJ whole genome shotgun (WGS) entry which is preliminary data.</text>
</comment>
<name>A0A2H0UPD7_9BACT</name>
<sequence>MYLKRLELLGFKSFASKTTLEFGPGVTAIVGPNGSGKSNVTDALRWVLGETSAKSIRADRSENLIFSGTLKRGAANFAQVTMTLDNSSGFYPIDYAEVNIRRRVKRDGTSNYYLNDSEVRLKDIVDFFAQVRLGTKGFAIINQGSSDMFIKASPVERRVMLEEVLGLRQYQIKRHDAENKLNSTERNLTEARSRTEELLPHLRMLRRQTKKWERHDALKAELDNLEQQFFGAKLAVLEAEKNNIAPELATLEEKIKSEGNELKERQAKLAEVEKSQPEPDQNFDNFREKQNQLQDKKNKFQKDLARLEVELEFLSRRASKSATEDDLLRLVNSTQALVKKIHTSDDISFIKQELQKLDEEIQKTLNGSSQESDEKAKQLKNSMATIASDLQGLESELKEISNHEYKITDALRSFNAKFKVAYEAVEQSRQALSSLENQKNRLTFETSRIAEKISELAHMAQQSGRRLEEFRSQEIASDQNIDSLERKMLSTRGELASIGDIDEAMIKEAKEMEERFNFLSKQIEDLETATSDLKNLIKDLKKKVYEEFQVAVKKVNEELSKHFEVMFGGGKAKLILDRRAAEAVITDQAPLPEEEKPSKDARLDSSQSRQDVDEFGLEIELSLPRKNIKGLDMLSGGERSLVSIAILFALISVSPPPFLVLDEIDAALDEANTKRFSNLVKEFSRHSQFIIVTHNRSTMHSASVLYGVTMDQDGTSKMLSVKFEAAKDFVKKP</sequence>
<feature type="coiled-coil region" evidence="1">
    <location>
        <begin position="248"/>
        <end position="396"/>
    </location>
</feature>
<dbReference type="Gene3D" id="6.10.140.1720">
    <property type="match status" value="1"/>
</dbReference>
<feature type="coiled-coil region" evidence="1">
    <location>
        <begin position="167"/>
        <end position="194"/>
    </location>
</feature>
<evidence type="ECO:0000313" key="5">
    <source>
        <dbReference type="Proteomes" id="UP000230903"/>
    </source>
</evidence>
<dbReference type="EMBL" id="PFBC01000005">
    <property type="protein sequence ID" value="PIR88244.1"/>
    <property type="molecule type" value="Genomic_DNA"/>
</dbReference>
<organism evidence="4 5">
    <name type="scientific">Candidatus Harrisonbacteria bacterium CG10_big_fil_rev_8_21_14_0_10_45_28</name>
    <dbReference type="NCBI Taxonomy" id="1974586"/>
    <lineage>
        <taxon>Bacteria</taxon>
        <taxon>Candidatus Harrisoniibacteriota</taxon>
    </lineage>
</organism>
<reference evidence="5" key="1">
    <citation type="submission" date="2017-09" db="EMBL/GenBank/DDBJ databases">
        <title>Depth-based differentiation of microbial function through sediment-hosted aquifers and enrichment of novel symbionts in the deep terrestrial subsurface.</title>
        <authorList>
            <person name="Probst A.J."/>
            <person name="Ladd B."/>
            <person name="Jarett J.K."/>
            <person name="Geller-Mcgrath D.E."/>
            <person name="Sieber C.M.K."/>
            <person name="Emerson J.B."/>
            <person name="Anantharaman K."/>
            <person name="Thomas B.C."/>
            <person name="Malmstrom R."/>
            <person name="Stieglmeier M."/>
            <person name="Klingl A."/>
            <person name="Woyke T."/>
            <person name="Ryan C.M."/>
            <person name="Banfield J.F."/>
        </authorList>
    </citation>
    <scope>NUCLEOTIDE SEQUENCE [LARGE SCALE GENOMIC DNA]</scope>
</reference>
<evidence type="ECO:0000259" key="3">
    <source>
        <dbReference type="Pfam" id="PF02463"/>
    </source>
</evidence>
<dbReference type="Pfam" id="PF02463">
    <property type="entry name" value="SMC_N"/>
    <property type="match status" value="1"/>
</dbReference>
<dbReference type="AlphaFoldDB" id="A0A2H0UPD7"/>
<feature type="compositionally biased region" description="Basic and acidic residues" evidence="2">
    <location>
        <begin position="593"/>
        <end position="603"/>
    </location>
</feature>
<dbReference type="InterPro" id="IPR003395">
    <property type="entry name" value="RecF/RecN/SMC_N"/>
</dbReference>
<dbReference type="Proteomes" id="UP000230903">
    <property type="component" value="Unassembled WGS sequence"/>
</dbReference>